<sequence length="524" mass="60721">MKKAIIVVLMGMLIGCSSQEVRKTQEGHISKSEVKKTTKKKIIPVERVNFYKENKVPKDNFPIAREIGYLRGIKETRDNRTFFYENNEKEFLNFYKNLNIKGYGDNSYYWRWKFNLSEKEVNKILNENLCKVAERRPREVLTYSRGEWVRKKLSKNPVGKLKKMAVLERGKSGVIIKLLVEGTRGKYIIIKEQNIRTILGLKKDVVGRSVEIHGSKGGSGEYTKFPISTNPWLLPSGYFAFEEKGDRYYFYGGGYGHGVGMSQWGVYDLTNNFNYNYKEVLKRYYKGAKLVNAKDIKGIGEKIRVGIMTTGFRSLEHDKVVIEAGRPMKIYNRYISLETKSRDRVGFVSENGRIEIYVNHKLRAKTRYPVKVECPKAMISLLSVKRHQRKFYYPTYRGDFEIRLSATNRDKLTLINEIDIERYLYQVLPSEMPEGFGLEALKVQAIAARTYALSDYKKNRYKKLGFHITDSTQSQVYNNLDENKTSREAINATKGEVLIYKDNLVDAKYYSTSSGFGANAENIW</sequence>
<name>A0A1T4JVW1_9FUSO</name>
<protein>
    <submittedName>
        <fullName evidence="2">Stage II sporulation protein D</fullName>
    </submittedName>
</protein>
<dbReference type="RefSeq" id="WP_078692676.1">
    <property type="nucleotide sequence ID" value="NZ_FUWX01000004.1"/>
</dbReference>
<gene>
    <name evidence="2" type="ORF">SAMN02745174_00128</name>
</gene>
<dbReference type="InterPro" id="IPR013693">
    <property type="entry name" value="SpoIID/LytB_N"/>
</dbReference>
<dbReference type="GO" id="GO:0030288">
    <property type="term" value="C:outer membrane-bounded periplasmic space"/>
    <property type="evidence" value="ECO:0007669"/>
    <property type="project" value="TreeGrafter"/>
</dbReference>
<dbReference type="STRING" id="180163.SAMN02745174_00128"/>
<evidence type="ECO:0000313" key="2">
    <source>
        <dbReference type="EMBL" id="SJZ34382.1"/>
    </source>
</evidence>
<organism evidence="2 3">
    <name type="scientific">Cetobacterium ceti</name>
    <dbReference type="NCBI Taxonomy" id="180163"/>
    <lineage>
        <taxon>Bacteria</taxon>
        <taxon>Fusobacteriati</taxon>
        <taxon>Fusobacteriota</taxon>
        <taxon>Fusobacteriia</taxon>
        <taxon>Fusobacteriales</taxon>
        <taxon>Fusobacteriaceae</taxon>
        <taxon>Cetobacterium</taxon>
    </lineage>
</organism>
<reference evidence="2 3" key="1">
    <citation type="submission" date="2017-02" db="EMBL/GenBank/DDBJ databases">
        <authorList>
            <person name="Peterson S.W."/>
        </authorList>
    </citation>
    <scope>NUCLEOTIDE SEQUENCE [LARGE SCALE GENOMIC DNA]</scope>
    <source>
        <strain evidence="2 3">ATCC 700028</strain>
    </source>
</reference>
<dbReference type="PROSITE" id="PS51257">
    <property type="entry name" value="PROKAR_LIPOPROTEIN"/>
    <property type="match status" value="1"/>
</dbReference>
<dbReference type="PANTHER" id="PTHR30032:SF4">
    <property type="entry name" value="AMIDASE ENHANCER"/>
    <property type="match status" value="1"/>
</dbReference>
<dbReference type="NCBIfam" id="TIGR02669">
    <property type="entry name" value="SpoIID_LytB"/>
    <property type="match status" value="1"/>
</dbReference>
<dbReference type="Proteomes" id="UP000191153">
    <property type="component" value="Unassembled WGS sequence"/>
</dbReference>
<feature type="domain" description="Sporulation stage II protein D amidase enhancer LytB N-terminal" evidence="1">
    <location>
        <begin position="409"/>
        <end position="500"/>
    </location>
</feature>
<dbReference type="AlphaFoldDB" id="A0A1T4JVW1"/>
<dbReference type="Pfam" id="PF08486">
    <property type="entry name" value="SpoIID"/>
    <property type="match status" value="1"/>
</dbReference>
<dbReference type="PANTHER" id="PTHR30032">
    <property type="entry name" value="N-ACETYLMURAMOYL-L-ALANINE AMIDASE-RELATED"/>
    <property type="match status" value="1"/>
</dbReference>
<dbReference type="OrthoDB" id="9794671at2"/>
<evidence type="ECO:0000259" key="1">
    <source>
        <dbReference type="Pfam" id="PF08486"/>
    </source>
</evidence>
<dbReference type="InterPro" id="IPR013486">
    <property type="entry name" value="SpoIID/LytB"/>
</dbReference>
<dbReference type="GO" id="GO:0030435">
    <property type="term" value="P:sporulation resulting in formation of a cellular spore"/>
    <property type="evidence" value="ECO:0007669"/>
    <property type="project" value="InterPro"/>
</dbReference>
<accession>A0A1T4JVW1</accession>
<evidence type="ECO:0000313" key="3">
    <source>
        <dbReference type="Proteomes" id="UP000191153"/>
    </source>
</evidence>
<dbReference type="InterPro" id="IPR051922">
    <property type="entry name" value="Bact_Sporulation_Assoc"/>
</dbReference>
<dbReference type="EMBL" id="FUWX01000004">
    <property type="protein sequence ID" value="SJZ34382.1"/>
    <property type="molecule type" value="Genomic_DNA"/>
</dbReference>
<proteinExistence type="predicted"/>
<keyword evidence="3" id="KW-1185">Reference proteome</keyword>